<dbReference type="InterPro" id="IPR036890">
    <property type="entry name" value="HATPase_C_sf"/>
</dbReference>
<dbReference type="EC" id="2.7.13.3" evidence="2"/>
<dbReference type="InterPro" id="IPR011622">
    <property type="entry name" value="7TMR_DISM_rcpt_extracell_dom2"/>
</dbReference>
<evidence type="ECO:0000256" key="2">
    <source>
        <dbReference type="ARBA" id="ARBA00012438"/>
    </source>
</evidence>
<dbReference type="Pfam" id="PF00512">
    <property type="entry name" value="HisKA"/>
    <property type="match status" value="1"/>
</dbReference>
<keyword evidence="5" id="KW-0812">Transmembrane</keyword>
<keyword evidence="9" id="KW-1185">Reference proteome</keyword>
<comment type="caution">
    <text evidence="8">The sequence shown here is derived from an EMBL/GenBank/DDBJ whole genome shotgun (WGS) entry which is preliminary data.</text>
</comment>
<feature type="transmembrane region" description="Helical" evidence="5">
    <location>
        <begin position="224"/>
        <end position="243"/>
    </location>
</feature>
<evidence type="ECO:0000256" key="3">
    <source>
        <dbReference type="ARBA" id="ARBA00022553"/>
    </source>
</evidence>
<evidence type="ECO:0000313" key="9">
    <source>
        <dbReference type="Proteomes" id="UP000189739"/>
    </source>
</evidence>
<feature type="coiled-coil region" evidence="4">
    <location>
        <begin position="409"/>
        <end position="476"/>
    </location>
</feature>
<organism evidence="8 9">
    <name type="scientific">Mucilaginibacter pedocola</name>
    <dbReference type="NCBI Taxonomy" id="1792845"/>
    <lineage>
        <taxon>Bacteria</taxon>
        <taxon>Pseudomonadati</taxon>
        <taxon>Bacteroidota</taxon>
        <taxon>Sphingobacteriia</taxon>
        <taxon>Sphingobacteriales</taxon>
        <taxon>Sphingobacteriaceae</taxon>
        <taxon>Mucilaginibacter</taxon>
    </lineage>
</organism>
<keyword evidence="3" id="KW-0597">Phosphoprotein</keyword>
<dbReference type="Pfam" id="PF07696">
    <property type="entry name" value="7TMR-DISMED2"/>
    <property type="match status" value="1"/>
</dbReference>
<comment type="catalytic activity">
    <reaction evidence="1">
        <text>ATP + protein L-histidine = ADP + protein N-phospho-L-histidine.</text>
        <dbReference type="EC" id="2.7.13.3"/>
    </reaction>
</comment>
<feature type="transmembrane region" description="Helical" evidence="5">
    <location>
        <begin position="255"/>
        <end position="277"/>
    </location>
</feature>
<dbReference type="Gene3D" id="1.10.287.130">
    <property type="match status" value="1"/>
</dbReference>
<keyword evidence="6" id="KW-0732">Signal</keyword>
<dbReference type="OrthoDB" id="9806995at2"/>
<feature type="transmembrane region" description="Helical" evidence="5">
    <location>
        <begin position="195"/>
        <end position="217"/>
    </location>
</feature>
<dbReference type="RefSeq" id="WP_078346350.1">
    <property type="nucleotide sequence ID" value="NZ_MBTF01000001.1"/>
</dbReference>
<dbReference type="PANTHER" id="PTHR43065:SF42">
    <property type="entry name" value="TWO-COMPONENT SENSOR PPRA"/>
    <property type="match status" value="1"/>
</dbReference>
<dbReference type="EMBL" id="MBTF01000001">
    <property type="protein sequence ID" value="OOQ62153.1"/>
    <property type="molecule type" value="Genomic_DNA"/>
</dbReference>
<dbReference type="Proteomes" id="UP000189739">
    <property type="component" value="Unassembled WGS sequence"/>
</dbReference>
<dbReference type="InterPro" id="IPR003594">
    <property type="entry name" value="HATPase_dom"/>
</dbReference>
<evidence type="ECO:0000256" key="5">
    <source>
        <dbReference type="SAM" id="Phobius"/>
    </source>
</evidence>
<dbReference type="Pfam" id="PF02518">
    <property type="entry name" value="HATPase_c"/>
    <property type="match status" value="1"/>
</dbReference>
<dbReference type="SUPFAM" id="SSF55874">
    <property type="entry name" value="ATPase domain of HSP90 chaperone/DNA topoisomerase II/histidine kinase"/>
    <property type="match status" value="1"/>
</dbReference>
<dbReference type="GO" id="GO:0000155">
    <property type="term" value="F:phosphorelay sensor kinase activity"/>
    <property type="evidence" value="ECO:0007669"/>
    <property type="project" value="InterPro"/>
</dbReference>
<evidence type="ECO:0000313" key="8">
    <source>
        <dbReference type="EMBL" id="OOQ62153.1"/>
    </source>
</evidence>
<accession>A0A1S9PMH6</accession>
<dbReference type="Pfam" id="PF07695">
    <property type="entry name" value="7TMR-DISM_7TM"/>
    <property type="match status" value="1"/>
</dbReference>
<evidence type="ECO:0000256" key="6">
    <source>
        <dbReference type="SAM" id="SignalP"/>
    </source>
</evidence>
<dbReference type="Gene3D" id="3.30.565.10">
    <property type="entry name" value="Histidine kinase-like ATPase, C-terminal domain"/>
    <property type="match status" value="1"/>
</dbReference>
<feature type="domain" description="Histidine kinase" evidence="7">
    <location>
        <begin position="485"/>
        <end position="725"/>
    </location>
</feature>
<dbReference type="InterPro" id="IPR036097">
    <property type="entry name" value="HisK_dim/P_sf"/>
</dbReference>
<name>A0A1S9PMH6_9SPHI</name>
<feature type="signal peptide" evidence="6">
    <location>
        <begin position="1"/>
        <end position="20"/>
    </location>
</feature>
<dbReference type="SMART" id="SM00387">
    <property type="entry name" value="HATPase_c"/>
    <property type="match status" value="1"/>
</dbReference>
<protein>
    <recommendedName>
        <fullName evidence="2">histidine kinase</fullName>
        <ecNumber evidence="2">2.7.13.3</ecNumber>
    </recommendedName>
</protein>
<feature type="transmembrane region" description="Helical" evidence="5">
    <location>
        <begin position="312"/>
        <end position="334"/>
    </location>
</feature>
<dbReference type="InterPro" id="IPR003661">
    <property type="entry name" value="HisK_dim/P_dom"/>
</dbReference>
<dbReference type="InterPro" id="IPR011623">
    <property type="entry name" value="7TMR_DISM_rcpt_extracell_dom1"/>
</dbReference>
<dbReference type="Gene3D" id="2.60.40.2380">
    <property type="match status" value="1"/>
</dbReference>
<dbReference type="SUPFAM" id="SSF47384">
    <property type="entry name" value="Homodimeric domain of signal transducing histidine kinase"/>
    <property type="match status" value="1"/>
</dbReference>
<dbReference type="STRING" id="1792845.BC343_03630"/>
<sequence>MKIFLHFCLLFILLSAGAHAQTGQPPVYEIKTDTASIYWLDSPYYKILPDPSEKLTLKQVRAMAFPQLKEEFFRMKDFSINVYWLNYRIKNSMAKPLNVAIGSSISRFDVFAIDSAGRVTQKTTGYNVPFSQRSGLKRFRRAVFTLAPGEELTFYERQYINFRLERRTSTQPVFKLLHNEAQDAIDFYEGHLVDISIIAFLCGILILASLVNVFFFFVSREKVYLYFALFGLCYTLLAGNFPIADVFLREMPELARYNAELAMFAGFFLWKFLSDFYDSAALFPRWHKWSNYLSYCIFPAFLIMLWPQRIGMAWVSIITSTIVSVFILNSLAVLSFSLFRSRQDKMFKLVTALPFLVIGLIYLVADIAYGSGASRNWFVMFIHDSGSDITLLCFYWLVILFLWKMIQRFQTLQKQVLQEALEKERIEREAEAERLQLIASQKEVLEHQVAERTAELHQSLNELKQTQAQLIQSEKMASLGELTAGIAHEIQNPLNFVNNFSEVSAELLDELEIELTNGDKEEAIAIAGDVKQNLEKILHHGKRADGIVKGMLQHSRASSSAKEPTNLNQLTDEYLRLAYHGLRAKDKSFNAELITKFGDSLPLVKVVPQDIGRVLLNLFTNAFYAMQQKQKTAGAGYKPILIIKTFTPPSGGWGASVRDNGTGIPEAIRDKILQPFFTTKPTGEGTGLGLSLSYDIVVKAHNGKIEIDSVEGEYTEFTISIPATT</sequence>
<dbReference type="CDD" id="cd00082">
    <property type="entry name" value="HisKA"/>
    <property type="match status" value="1"/>
</dbReference>
<evidence type="ECO:0000256" key="1">
    <source>
        <dbReference type="ARBA" id="ARBA00000085"/>
    </source>
</evidence>
<keyword evidence="5" id="KW-0472">Membrane</keyword>
<dbReference type="PROSITE" id="PS50109">
    <property type="entry name" value="HIS_KIN"/>
    <property type="match status" value="1"/>
</dbReference>
<dbReference type="AlphaFoldDB" id="A0A1S9PMH6"/>
<dbReference type="InterPro" id="IPR004358">
    <property type="entry name" value="Sig_transdc_His_kin-like_C"/>
</dbReference>
<dbReference type="PRINTS" id="PR00344">
    <property type="entry name" value="BCTRLSENSOR"/>
</dbReference>
<feature type="chain" id="PRO_5012323235" description="histidine kinase" evidence="6">
    <location>
        <begin position="21"/>
        <end position="725"/>
    </location>
</feature>
<keyword evidence="5" id="KW-1133">Transmembrane helix</keyword>
<gene>
    <name evidence="8" type="ORF">BC343_03630</name>
</gene>
<feature type="transmembrane region" description="Helical" evidence="5">
    <location>
        <begin position="389"/>
        <end position="406"/>
    </location>
</feature>
<evidence type="ECO:0000259" key="7">
    <source>
        <dbReference type="PROSITE" id="PS50109"/>
    </source>
</evidence>
<feature type="transmembrane region" description="Helical" evidence="5">
    <location>
        <begin position="346"/>
        <end position="369"/>
    </location>
</feature>
<dbReference type="SMART" id="SM00388">
    <property type="entry name" value="HisKA"/>
    <property type="match status" value="1"/>
</dbReference>
<evidence type="ECO:0000256" key="4">
    <source>
        <dbReference type="SAM" id="Coils"/>
    </source>
</evidence>
<keyword evidence="4" id="KW-0175">Coiled coil</keyword>
<feature type="transmembrane region" description="Helical" evidence="5">
    <location>
        <begin position="289"/>
        <end position="306"/>
    </location>
</feature>
<dbReference type="PANTHER" id="PTHR43065">
    <property type="entry name" value="SENSOR HISTIDINE KINASE"/>
    <property type="match status" value="1"/>
</dbReference>
<dbReference type="InterPro" id="IPR005467">
    <property type="entry name" value="His_kinase_dom"/>
</dbReference>
<proteinExistence type="predicted"/>
<reference evidence="8 9" key="1">
    <citation type="submission" date="2016-07" db="EMBL/GenBank/DDBJ databases">
        <title>Genomic analysis of zinc-resistant bacterium Mucilaginibacter pedocola TBZ30.</title>
        <authorList>
            <person name="Huang J."/>
            <person name="Tang J."/>
        </authorList>
    </citation>
    <scope>NUCLEOTIDE SEQUENCE [LARGE SCALE GENOMIC DNA]</scope>
    <source>
        <strain evidence="8 9">TBZ30</strain>
    </source>
</reference>